<sequence>MKRLLPIVLALCTILLQANGQTVAVGPYKIYKDGNGQILTTFDVYSYGTSSIISAAHNEVTYLGSPFLTFPIWQKGAIRLDKGSEELACELAYNLVTTEVFCRFASGQKEQVIAPEFFTIHGVTYARQLNKLAGVDYKLYTSIKHDGPTKLLESPGSKLKSIRYINTGYGRDPSIKGVYEPLTNYYIQKGYAQPEIINLRKTSILSVLYDKAEQLRNRISKEKLSVDEVIGLLTYYDSLVTADFTDKSALMLDPVFTKALHHNLTYPASAQNQAIYGRVYAAFDINEQGLIRNVTILSPENAGYRFDLIVKKALQKISPVDPALNGKYILPVAFTYTNTNEDGESYIPVNRLSGDRLSGRQVLEEYIVPAVVARPSVTAREVWGYYK</sequence>
<dbReference type="KEGG" id="stae:HNV11_16930"/>
<reference evidence="3 4" key="1">
    <citation type="submission" date="2020-05" db="EMBL/GenBank/DDBJ databases">
        <title>Genome sequencing of Spirosoma sp. TS118.</title>
        <authorList>
            <person name="Lee J.-H."/>
            <person name="Jeong S."/>
            <person name="Zhao L."/>
            <person name="Jung J.-H."/>
            <person name="Kim M.-K."/>
            <person name="Lim S."/>
        </authorList>
    </citation>
    <scope>NUCLEOTIDE SEQUENCE [LARGE SCALE GENOMIC DNA]</scope>
    <source>
        <strain evidence="3 4">TS118</strain>
    </source>
</reference>
<dbReference type="InterPro" id="IPR037682">
    <property type="entry name" value="TonB_C"/>
</dbReference>
<dbReference type="GO" id="GO:0055085">
    <property type="term" value="P:transmembrane transport"/>
    <property type="evidence" value="ECO:0007669"/>
    <property type="project" value="InterPro"/>
</dbReference>
<keyword evidence="4" id="KW-1185">Reference proteome</keyword>
<dbReference type="PROSITE" id="PS52015">
    <property type="entry name" value="TONB_CTD"/>
    <property type="match status" value="1"/>
</dbReference>
<evidence type="ECO:0000313" key="4">
    <source>
        <dbReference type="Proteomes" id="UP000502756"/>
    </source>
</evidence>
<keyword evidence="1" id="KW-0732">Signal</keyword>
<accession>A0A6M5YCC2</accession>
<evidence type="ECO:0000313" key="3">
    <source>
        <dbReference type="EMBL" id="QJW90940.1"/>
    </source>
</evidence>
<dbReference type="RefSeq" id="WP_171740785.1">
    <property type="nucleotide sequence ID" value="NZ_CP053435.1"/>
</dbReference>
<organism evidence="3 4">
    <name type="scientific">Spirosoma taeanense</name>
    <dbReference type="NCBI Taxonomy" id="2735870"/>
    <lineage>
        <taxon>Bacteria</taxon>
        <taxon>Pseudomonadati</taxon>
        <taxon>Bacteroidota</taxon>
        <taxon>Cytophagia</taxon>
        <taxon>Cytophagales</taxon>
        <taxon>Cytophagaceae</taxon>
        <taxon>Spirosoma</taxon>
    </lineage>
</organism>
<feature type="signal peptide" evidence="1">
    <location>
        <begin position="1"/>
        <end position="20"/>
    </location>
</feature>
<evidence type="ECO:0000256" key="1">
    <source>
        <dbReference type="SAM" id="SignalP"/>
    </source>
</evidence>
<dbReference type="Gene3D" id="3.30.1150.10">
    <property type="match status" value="1"/>
</dbReference>
<dbReference type="SUPFAM" id="SSF74653">
    <property type="entry name" value="TolA/TonB C-terminal domain"/>
    <property type="match status" value="1"/>
</dbReference>
<dbReference type="Pfam" id="PF03544">
    <property type="entry name" value="TonB_C"/>
    <property type="match status" value="1"/>
</dbReference>
<proteinExistence type="predicted"/>
<evidence type="ECO:0000259" key="2">
    <source>
        <dbReference type="PROSITE" id="PS52015"/>
    </source>
</evidence>
<protein>
    <recommendedName>
        <fullName evidence="2">TonB C-terminal domain-containing protein</fullName>
    </recommendedName>
</protein>
<feature type="domain" description="TonB C-terminal" evidence="2">
    <location>
        <begin position="251"/>
        <end position="343"/>
    </location>
</feature>
<feature type="chain" id="PRO_5027029066" description="TonB C-terminal domain-containing protein" evidence="1">
    <location>
        <begin position="21"/>
        <end position="387"/>
    </location>
</feature>
<dbReference type="Proteomes" id="UP000502756">
    <property type="component" value="Chromosome"/>
</dbReference>
<gene>
    <name evidence="3" type="ORF">HNV11_16930</name>
</gene>
<dbReference type="AlphaFoldDB" id="A0A6M5YCC2"/>
<dbReference type="EMBL" id="CP053435">
    <property type="protein sequence ID" value="QJW90940.1"/>
    <property type="molecule type" value="Genomic_DNA"/>
</dbReference>
<name>A0A6M5YCC2_9BACT</name>